<accession>A0A183IE96</accession>
<dbReference type="InterPro" id="IPR013761">
    <property type="entry name" value="SAM/pointed_sf"/>
</dbReference>
<name>A0A183IE96_9BILA</name>
<reference evidence="4" key="1">
    <citation type="submission" date="2016-06" db="UniProtKB">
        <authorList>
            <consortium name="WormBaseParasite"/>
        </authorList>
    </citation>
    <scope>IDENTIFICATION</scope>
</reference>
<dbReference type="WBParaSite" id="SBAD_0000203401-mRNA-1">
    <property type="protein sequence ID" value="SBAD_0000203401-mRNA-1"/>
    <property type="gene ID" value="SBAD_0000203401"/>
</dbReference>
<protein>
    <submittedName>
        <fullName evidence="4">SAM domain-containing protein</fullName>
    </submittedName>
</protein>
<dbReference type="Proteomes" id="UP000270296">
    <property type="component" value="Unassembled WGS sequence"/>
</dbReference>
<dbReference type="EMBL" id="UZAM01007015">
    <property type="protein sequence ID" value="VDO95971.1"/>
    <property type="molecule type" value="Genomic_DNA"/>
</dbReference>
<proteinExistence type="predicted"/>
<dbReference type="OrthoDB" id="5917777at2759"/>
<sequence>MPRTCCWYPPLCAVLVSARFGSDRRRAHDMDARSRKCEIAWNNRVPGAFEVLPLPNCVACASSWLQRGIRERRVSHAVRKQTAFTFVPPDTLMWRSAYDRGELLVRLFCPHMMPWSLFNSAQRRSFNLSDKKAAKHQSSYGCGYDAIVPEANNASLRRYLQYKPSVFRRQLSVAPTRRPADDIENFENASLCSVPIARHEKVHFTKSEGARQNRSPVLTVRSSWRQDRDRQGLCHSGESAIRISASPNLVTNSSVDSCRPVRQSDSLDHLRPVKHHNRVTYCSSLQFPDLLNDCVKIAGSSSNTYRSTLSKHIVCSCPEKDLDWKCKPLKLWTTNDVIAWLQHIGMDEVASVFIAQLGIEDPQTQSYLLKELAALKNEEKSNTFGKRINKRRTKLFPLVSEFPASNIMALTLPKFFNCWDITVASSPIDGSLRITNCRRDDLPLRVGDM</sequence>
<evidence type="ECO:0000313" key="3">
    <source>
        <dbReference type="Proteomes" id="UP000270296"/>
    </source>
</evidence>
<reference evidence="2 3" key="2">
    <citation type="submission" date="2018-11" db="EMBL/GenBank/DDBJ databases">
        <authorList>
            <consortium name="Pathogen Informatics"/>
        </authorList>
    </citation>
    <scope>NUCLEOTIDE SEQUENCE [LARGE SCALE GENOMIC DNA]</scope>
</reference>
<feature type="domain" description="SAM" evidence="1">
    <location>
        <begin position="332"/>
        <end position="405"/>
    </location>
</feature>
<dbReference type="InterPro" id="IPR001660">
    <property type="entry name" value="SAM"/>
</dbReference>
<dbReference type="AlphaFoldDB" id="A0A183IE96"/>
<evidence type="ECO:0000313" key="2">
    <source>
        <dbReference type="EMBL" id="VDO95971.1"/>
    </source>
</evidence>
<keyword evidence="3" id="KW-1185">Reference proteome</keyword>
<evidence type="ECO:0000259" key="1">
    <source>
        <dbReference type="PROSITE" id="PS50105"/>
    </source>
</evidence>
<organism evidence="4">
    <name type="scientific">Soboliphyme baturini</name>
    <dbReference type="NCBI Taxonomy" id="241478"/>
    <lineage>
        <taxon>Eukaryota</taxon>
        <taxon>Metazoa</taxon>
        <taxon>Ecdysozoa</taxon>
        <taxon>Nematoda</taxon>
        <taxon>Enoplea</taxon>
        <taxon>Dorylaimia</taxon>
        <taxon>Dioctophymatida</taxon>
        <taxon>Dioctophymatoidea</taxon>
        <taxon>Soboliphymatidae</taxon>
        <taxon>Soboliphyme</taxon>
    </lineage>
</organism>
<dbReference type="PROSITE" id="PS50105">
    <property type="entry name" value="SAM_DOMAIN"/>
    <property type="match status" value="1"/>
</dbReference>
<gene>
    <name evidence="2" type="ORF">SBAD_LOCUS1940</name>
</gene>
<evidence type="ECO:0000313" key="4">
    <source>
        <dbReference type="WBParaSite" id="SBAD_0000203401-mRNA-1"/>
    </source>
</evidence>
<dbReference type="SUPFAM" id="SSF47769">
    <property type="entry name" value="SAM/Pointed domain"/>
    <property type="match status" value="1"/>
</dbReference>